<proteinExistence type="predicted"/>
<evidence type="ECO:0000313" key="2">
    <source>
        <dbReference type="EMBL" id="QOZ66551.1"/>
    </source>
</evidence>
<reference evidence="2 3" key="1">
    <citation type="submission" date="2018-06" db="EMBL/GenBank/DDBJ databases">
        <title>Comparative genomics of Bradyrhizobium nodulating Arachidis hypogaea.</title>
        <authorList>
            <person name="Li Y."/>
        </authorList>
    </citation>
    <scope>NUCLEOTIDE SEQUENCE [LARGE SCALE GENOMIC DNA]</scope>
    <source>
        <strain evidence="2 3">CCBAU 051107</strain>
    </source>
</reference>
<accession>A0AAE7TGA2</accession>
<evidence type="ECO:0000313" key="3">
    <source>
        <dbReference type="Proteomes" id="UP000594015"/>
    </source>
</evidence>
<gene>
    <name evidence="2" type="ORF">WN72_09315</name>
</gene>
<protein>
    <submittedName>
        <fullName evidence="2">Uncharacterized protein</fullName>
    </submittedName>
</protein>
<dbReference type="AlphaFoldDB" id="A0AAE7TGA2"/>
<dbReference type="Proteomes" id="UP000594015">
    <property type="component" value="Chromosome"/>
</dbReference>
<dbReference type="RefSeq" id="WP_092220607.1">
    <property type="nucleotide sequence ID" value="NZ_CP030050.1"/>
</dbReference>
<feature type="region of interest" description="Disordered" evidence="1">
    <location>
        <begin position="22"/>
        <end position="68"/>
    </location>
</feature>
<feature type="compositionally biased region" description="Basic and acidic residues" evidence="1">
    <location>
        <begin position="28"/>
        <end position="41"/>
    </location>
</feature>
<evidence type="ECO:0000256" key="1">
    <source>
        <dbReference type="SAM" id="MobiDB-lite"/>
    </source>
</evidence>
<sequence>MLIVGLGIDVDSAIIAPMMASVAPAPELPDRDHRRADDQQRQQHQAGASHDMPPYWPDSSGEADTART</sequence>
<dbReference type="KEGG" id="barh:WN72_09315"/>
<name>A0AAE7TGA2_9BRAD</name>
<dbReference type="EMBL" id="CP030050">
    <property type="protein sequence ID" value="QOZ66551.1"/>
    <property type="molecule type" value="Genomic_DNA"/>
</dbReference>
<organism evidence="2 3">
    <name type="scientific">Bradyrhizobium arachidis</name>
    <dbReference type="NCBI Taxonomy" id="858423"/>
    <lineage>
        <taxon>Bacteria</taxon>
        <taxon>Pseudomonadati</taxon>
        <taxon>Pseudomonadota</taxon>
        <taxon>Alphaproteobacteria</taxon>
        <taxon>Hyphomicrobiales</taxon>
        <taxon>Nitrobacteraceae</taxon>
        <taxon>Bradyrhizobium</taxon>
    </lineage>
</organism>